<dbReference type="AlphaFoldDB" id="A0A841AFQ2"/>
<dbReference type="Proteomes" id="UP000588158">
    <property type="component" value="Unassembled WGS sequence"/>
</dbReference>
<name>A0A841AFQ2_9MICO</name>
<gene>
    <name evidence="2" type="ORF">HNR70_001968</name>
</gene>
<keyword evidence="1" id="KW-0732">Signal</keyword>
<comment type="caution">
    <text evidence="2">The sequence shown here is derived from an EMBL/GenBank/DDBJ whole genome shotgun (WGS) entry which is preliminary data.</text>
</comment>
<feature type="signal peptide" evidence="1">
    <location>
        <begin position="1"/>
        <end position="24"/>
    </location>
</feature>
<dbReference type="RefSeq" id="WP_184325522.1">
    <property type="nucleotide sequence ID" value="NZ_JACHLZ010000001.1"/>
</dbReference>
<dbReference type="EMBL" id="JACHLZ010000001">
    <property type="protein sequence ID" value="MBB5832155.1"/>
    <property type="molecule type" value="Genomic_DNA"/>
</dbReference>
<organism evidence="2 3">
    <name type="scientific">Brachybacterium aquaticum</name>
    <dbReference type="NCBI Taxonomy" id="1432564"/>
    <lineage>
        <taxon>Bacteria</taxon>
        <taxon>Bacillati</taxon>
        <taxon>Actinomycetota</taxon>
        <taxon>Actinomycetes</taxon>
        <taxon>Micrococcales</taxon>
        <taxon>Dermabacteraceae</taxon>
        <taxon>Brachybacterium</taxon>
    </lineage>
</organism>
<protein>
    <recommendedName>
        <fullName evidence="4">DNA modification methylase</fullName>
    </recommendedName>
</protein>
<evidence type="ECO:0000256" key="1">
    <source>
        <dbReference type="SAM" id="SignalP"/>
    </source>
</evidence>
<dbReference type="PROSITE" id="PS51257">
    <property type="entry name" value="PROKAR_LIPOPROTEIN"/>
    <property type="match status" value="1"/>
</dbReference>
<evidence type="ECO:0000313" key="2">
    <source>
        <dbReference type="EMBL" id="MBB5832155.1"/>
    </source>
</evidence>
<evidence type="ECO:0008006" key="4">
    <source>
        <dbReference type="Google" id="ProtNLM"/>
    </source>
</evidence>
<keyword evidence="3" id="KW-1185">Reference proteome</keyword>
<evidence type="ECO:0000313" key="3">
    <source>
        <dbReference type="Proteomes" id="UP000588158"/>
    </source>
</evidence>
<proteinExistence type="predicted"/>
<sequence>MRRPRRLVLSVAALGLALSATGCAYFSPVQTHDFYQAGDGTNANIEQNGDFYAGVRNAVVVMEEGSDPILSASVVNYSAADITVDLEGTYDGATLFSQSVQVPANSTVRIGPGEGQEAVAVSGLDDVLPGSILDLTVSAGGQSTTISLPTLETSLAHYAEPSTAG</sequence>
<reference evidence="2 3" key="1">
    <citation type="submission" date="2020-08" db="EMBL/GenBank/DDBJ databases">
        <title>Sequencing the genomes of 1000 actinobacteria strains.</title>
        <authorList>
            <person name="Klenk H.-P."/>
        </authorList>
    </citation>
    <scope>NUCLEOTIDE SEQUENCE [LARGE SCALE GENOMIC DNA]</scope>
    <source>
        <strain evidence="2 3">DSM 28796</strain>
    </source>
</reference>
<accession>A0A841AFQ2</accession>
<feature type="chain" id="PRO_5039678435" description="DNA modification methylase" evidence="1">
    <location>
        <begin position="25"/>
        <end position="165"/>
    </location>
</feature>